<name>A0A7G1I8W9_MYCKA</name>
<keyword evidence="3" id="KW-0274">FAD</keyword>
<protein>
    <recommendedName>
        <fullName evidence="5">Acyl-CoA dehydrogenase/oxidase C-terminal domain-containing protein</fullName>
    </recommendedName>
</protein>
<dbReference type="SUPFAM" id="SSF47203">
    <property type="entry name" value="Acyl-CoA dehydrogenase C-terminal domain-like"/>
    <property type="match status" value="2"/>
</dbReference>
<reference evidence="6 7" key="1">
    <citation type="submission" date="2020-07" db="EMBL/GenBank/DDBJ databases">
        <title>Mycobacterium kansasii (former subtype) with zoonotic potential isolated from diseased indoor pet cat, Japan.</title>
        <authorList>
            <person name="Fukano H."/>
            <person name="Terazono T."/>
            <person name="Hoshino Y."/>
        </authorList>
    </citation>
    <scope>NUCLEOTIDE SEQUENCE [LARGE SCALE GENOMIC DNA]</scope>
    <source>
        <strain evidence="6 7">Kuro-I</strain>
    </source>
</reference>
<dbReference type="InterPro" id="IPR009075">
    <property type="entry name" value="AcylCo_DH/oxidase_C"/>
</dbReference>
<proteinExistence type="inferred from homology"/>
<dbReference type="Gene3D" id="1.20.140.10">
    <property type="entry name" value="Butyryl-CoA Dehydrogenase, subunit A, domain 3"/>
    <property type="match status" value="2"/>
</dbReference>
<dbReference type="GO" id="GO:0005886">
    <property type="term" value="C:plasma membrane"/>
    <property type="evidence" value="ECO:0007669"/>
    <property type="project" value="TreeGrafter"/>
</dbReference>
<evidence type="ECO:0000259" key="5">
    <source>
        <dbReference type="Pfam" id="PF00441"/>
    </source>
</evidence>
<dbReference type="Proteomes" id="UP000516380">
    <property type="component" value="Chromosome"/>
</dbReference>
<evidence type="ECO:0000256" key="3">
    <source>
        <dbReference type="ARBA" id="ARBA00022827"/>
    </source>
</evidence>
<sequence length="501" mass="54411">MDRPGITVRPIPSMLGPHHLNEMFLDGVPAFPGDVLGEPGDGWRIMREALAFERVGIARYARCESLLHRLRTELGDDWDRLPESIRIRWVRALVDLRVARLLAYRAVSLQEDPRAGAAASAARIATTICDQQVAELLSTCWVRRRWTAVSRPRCTARSKITGATRRRPPWRRAPSKYSACSWHETSWGTPMNTELPQAITDFAAVAAKRLARVGGPPAALRAETDDTVRYTAREALAQLGAFELDVRSAPDDLLAAAVLCQAAGAAALPYPVVEELLAIDGARLALVNPQAPRVDHGDLPGDWIATDLDGTRYPVQPASRTAAKLGPFLVPATLGAPDGTVPDSDVNLHLVLGSWRMLGAVQQSLNIATNHVRSRIQFGRPLADFQAVRFAVADASVAARGLFELAKHTVSRSQSTAPLVGSADALVLRLKAADTARQVLRTSHQLLGALGFCDESDISVLDRHTQPLIRLPLSTEALSRRLISDVRDGYLETLCTGPVPA</sequence>
<evidence type="ECO:0000313" key="6">
    <source>
        <dbReference type="EMBL" id="BCI86753.1"/>
    </source>
</evidence>
<evidence type="ECO:0000256" key="2">
    <source>
        <dbReference type="ARBA" id="ARBA00022630"/>
    </source>
</evidence>
<dbReference type="SUPFAM" id="SSF56645">
    <property type="entry name" value="Acyl-CoA dehydrogenase NM domain-like"/>
    <property type="match status" value="1"/>
</dbReference>
<dbReference type="AlphaFoldDB" id="A0A7G1I8W9"/>
<evidence type="ECO:0000313" key="7">
    <source>
        <dbReference type="Proteomes" id="UP000516380"/>
    </source>
</evidence>
<keyword evidence="4" id="KW-0560">Oxidoreductase</keyword>
<dbReference type="InterPro" id="IPR009100">
    <property type="entry name" value="AcylCoA_DH/oxidase_NM_dom_sf"/>
</dbReference>
<dbReference type="GO" id="GO:0016627">
    <property type="term" value="F:oxidoreductase activity, acting on the CH-CH group of donors"/>
    <property type="evidence" value="ECO:0007669"/>
    <property type="project" value="InterPro"/>
</dbReference>
<comment type="similarity">
    <text evidence="1">Belongs to the acyl-CoA dehydrogenase family.</text>
</comment>
<dbReference type="Pfam" id="PF00441">
    <property type="entry name" value="Acyl-CoA_dh_1"/>
    <property type="match status" value="2"/>
</dbReference>
<dbReference type="PANTHER" id="PTHR43292:SF3">
    <property type="entry name" value="ACYL-COA DEHYDROGENASE FADE29"/>
    <property type="match status" value="1"/>
</dbReference>
<organism evidence="6 7">
    <name type="scientific">Mycobacterium kansasii</name>
    <dbReference type="NCBI Taxonomy" id="1768"/>
    <lineage>
        <taxon>Bacteria</taxon>
        <taxon>Bacillati</taxon>
        <taxon>Actinomycetota</taxon>
        <taxon>Actinomycetes</taxon>
        <taxon>Mycobacteriales</taxon>
        <taxon>Mycobacteriaceae</taxon>
        <taxon>Mycobacterium</taxon>
    </lineage>
</organism>
<keyword evidence="2" id="KW-0285">Flavoprotein</keyword>
<dbReference type="InterPro" id="IPR052161">
    <property type="entry name" value="Mycobact_Acyl-CoA_DH"/>
</dbReference>
<dbReference type="InterPro" id="IPR036250">
    <property type="entry name" value="AcylCo_DH-like_C"/>
</dbReference>
<dbReference type="EMBL" id="AP023343">
    <property type="protein sequence ID" value="BCI86753.1"/>
    <property type="molecule type" value="Genomic_DNA"/>
</dbReference>
<dbReference type="PANTHER" id="PTHR43292">
    <property type="entry name" value="ACYL-COA DEHYDROGENASE"/>
    <property type="match status" value="1"/>
</dbReference>
<feature type="domain" description="Acyl-CoA dehydrogenase/oxidase C-terminal" evidence="5">
    <location>
        <begin position="355"/>
        <end position="461"/>
    </location>
</feature>
<gene>
    <name evidence="6" type="ORF">NIIDMKKI_19590</name>
</gene>
<evidence type="ECO:0000256" key="1">
    <source>
        <dbReference type="ARBA" id="ARBA00009347"/>
    </source>
</evidence>
<evidence type="ECO:0000256" key="4">
    <source>
        <dbReference type="ARBA" id="ARBA00023002"/>
    </source>
</evidence>
<accession>A0A7G1I8W9</accession>
<feature type="domain" description="Acyl-CoA dehydrogenase/oxidase C-terminal" evidence="5">
    <location>
        <begin position="40"/>
        <end position="135"/>
    </location>
</feature>
<keyword evidence="7" id="KW-1185">Reference proteome</keyword>